<evidence type="ECO:0000256" key="6">
    <source>
        <dbReference type="ARBA" id="ARBA00022846"/>
    </source>
</evidence>
<feature type="repeat" description="WD" evidence="13">
    <location>
        <begin position="598"/>
        <end position="639"/>
    </location>
</feature>
<dbReference type="PROSITE" id="PS50294">
    <property type="entry name" value="WD_REPEATS_REGION"/>
    <property type="match status" value="1"/>
</dbReference>
<evidence type="ECO:0000256" key="2">
    <source>
        <dbReference type="ARBA" id="ARBA00004496"/>
    </source>
</evidence>
<dbReference type="AlphaFoldDB" id="A0AA88XTH3"/>
<protein>
    <recommendedName>
        <fullName evidence="10">Cilia- and flagella-associated protein 52</fullName>
    </recommendedName>
</protein>
<proteinExistence type="inferred from homology"/>
<evidence type="ECO:0000256" key="3">
    <source>
        <dbReference type="ARBA" id="ARBA00022490"/>
    </source>
</evidence>
<dbReference type="InterPro" id="IPR015943">
    <property type="entry name" value="WD40/YVTN_repeat-like_dom_sf"/>
</dbReference>
<evidence type="ECO:0000313" key="14">
    <source>
        <dbReference type="EMBL" id="KAK3091565.1"/>
    </source>
</evidence>
<dbReference type="GO" id="GO:0031514">
    <property type="term" value="C:motile cilium"/>
    <property type="evidence" value="ECO:0007669"/>
    <property type="project" value="UniProtKB-SubCell"/>
</dbReference>
<evidence type="ECO:0000256" key="11">
    <source>
        <dbReference type="ARBA" id="ARBA00046056"/>
    </source>
</evidence>
<dbReference type="Pfam" id="PF00400">
    <property type="entry name" value="WD40"/>
    <property type="match status" value="6"/>
</dbReference>
<dbReference type="PANTHER" id="PTHR13720">
    <property type="entry name" value="WD-40 REPEAT PROTEIN"/>
    <property type="match status" value="1"/>
</dbReference>
<dbReference type="Gene3D" id="2.130.10.10">
    <property type="entry name" value="YVTN repeat-like/Quinoprotein amine dehydrogenase"/>
    <property type="match status" value="3"/>
</dbReference>
<dbReference type="InterPro" id="IPR019775">
    <property type="entry name" value="WD40_repeat_CS"/>
</dbReference>
<dbReference type="SMART" id="SM00320">
    <property type="entry name" value="WD40"/>
    <property type="match status" value="10"/>
</dbReference>
<dbReference type="FunFam" id="2.130.10.10:FF:000207">
    <property type="entry name" value="Cilia- and flagella-associated protein 52"/>
    <property type="match status" value="1"/>
</dbReference>
<sequence length="683" mass="75500">MAETDAPIDVPRLELETVIGFNGVVPNGLRVHPGKQHIIYPLGCTVVIENISTRKQDFLWGHTNNVSCLTVSPSGRFLASGQVTYMGFKADIIIWDFDAKALYARLVLHKVKIQDLAFSPNDLYLVSLGGQDDSSVVVWDVHSKEAICGHQAQVESAGTTYCLAYSNINDNVFVTGGDGTLRVWELNREDRKIRATDVTMGQLKRVVKCIQMADNFSEPFFFCGTTTGDIIGVNMNTKFFQFLGPEKEKFSLGVETLALIKSGQLLVGAGDGEVALVQFFNKVDKDSKNKKAKICFEKKRSWRDKKTKKQSAVTSIGLRGDGHQFYVGSANSQIYRFNFAEFNADPSPKLNPNQGAVLVKTCHSNDIKDIVFPFGCSELIATAQYQEIRIWDMKNKMELRRQVVPNMTCNSIAITRDGSMVISAWEDGKIRGYGISMSSPTLPERFVQTEAHSKGVTAIAVMTKTSKCNANDLEPGTYIVSGGGEGQVRIWKVEKFYDNKGKDSYKLNLLHTMMEHKGQVSDIKINSADNECVTSSTDGTCIIWDLVKQTRKQIVFSNTLFKAVCYGGYQDCQIITGGTDRKLGYWEVLEGKLIRDLEGAKSGSINAIDISRDGNFVVTGGDEKLLKLWSYNEGAVLFIGIGHSAPITKAKICPRGQTIISVGADGAILIWKYPDVGCQQLQY</sequence>
<evidence type="ECO:0000313" key="15">
    <source>
        <dbReference type="Proteomes" id="UP001186944"/>
    </source>
</evidence>
<evidence type="ECO:0000256" key="7">
    <source>
        <dbReference type="ARBA" id="ARBA00023069"/>
    </source>
</evidence>
<reference evidence="14" key="1">
    <citation type="submission" date="2019-08" db="EMBL/GenBank/DDBJ databases">
        <title>The improved chromosome-level genome for the pearl oyster Pinctada fucata martensii using PacBio sequencing and Hi-C.</title>
        <authorList>
            <person name="Zheng Z."/>
        </authorList>
    </citation>
    <scope>NUCLEOTIDE SEQUENCE</scope>
    <source>
        <strain evidence="14">ZZ-2019</strain>
        <tissue evidence="14">Adductor muscle</tissue>
    </source>
</reference>
<organism evidence="14 15">
    <name type="scientific">Pinctada imbricata</name>
    <name type="common">Atlantic pearl-oyster</name>
    <name type="synonym">Pinctada martensii</name>
    <dbReference type="NCBI Taxonomy" id="66713"/>
    <lineage>
        <taxon>Eukaryota</taxon>
        <taxon>Metazoa</taxon>
        <taxon>Spiralia</taxon>
        <taxon>Lophotrochozoa</taxon>
        <taxon>Mollusca</taxon>
        <taxon>Bivalvia</taxon>
        <taxon>Autobranchia</taxon>
        <taxon>Pteriomorphia</taxon>
        <taxon>Pterioida</taxon>
        <taxon>Pterioidea</taxon>
        <taxon>Pteriidae</taxon>
        <taxon>Pinctada</taxon>
    </lineage>
</organism>
<feature type="repeat" description="WD" evidence="13">
    <location>
        <begin position="106"/>
        <end position="149"/>
    </location>
</feature>
<evidence type="ECO:0000256" key="13">
    <source>
        <dbReference type="PROSITE-ProRule" id="PRU00221"/>
    </source>
</evidence>
<dbReference type="GO" id="GO:0005930">
    <property type="term" value="C:axoneme"/>
    <property type="evidence" value="ECO:0007669"/>
    <property type="project" value="UniProtKB-ARBA"/>
</dbReference>
<evidence type="ECO:0000256" key="8">
    <source>
        <dbReference type="ARBA" id="ARBA00023273"/>
    </source>
</evidence>
<dbReference type="SUPFAM" id="SSF50978">
    <property type="entry name" value="WD40 repeat-like"/>
    <property type="match status" value="2"/>
</dbReference>
<keyword evidence="5" id="KW-0677">Repeat</keyword>
<keyword evidence="7" id="KW-0969">Cilium</keyword>
<evidence type="ECO:0000256" key="10">
    <source>
        <dbReference type="ARBA" id="ARBA00029552"/>
    </source>
</evidence>
<comment type="subunit">
    <text evidence="12">Microtubule inner protein component of sperm flagellar doublet microtubules. Interacts with BRCA2. Interacts with the CCT chaperonin complex. Interacts with HSP70. Interacts with AK8. Interacts with CFAP45. Interacts with DNAI1. Interacts with IQDC.</text>
</comment>
<comment type="similarity">
    <text evidence="9">Belongs to the CFAP52 family.</text>
</comment>
<evidence type="ECO:0000256" key="9">
    <source>
        <dbReference type="ARBA" id="ARBA00029456"/>
    </source>
</evidence>
<evidence type="ECO:0000256" key="1">
    <source>
        <dbReference type="ARBA" id="ARBA00004230"/>
    </source>
</evidence>
<dbReference type="InterPro" id="IPR036322">
    <property type="entry name" value="WD40_repeat_dom_sf"/>
</dbReference>
<dbReference type="FunFam" id="2.130.10.10:FF:000173">
    <property type="entry name" value="Cilia- and flagella-associated protein 52"/>
    <property type="match status" value="1"/>
</dbReference>
<evidence type="ECO:0000256" key="4">
    <source>
        <dbReference type="ARBA" id="ARBA00022574"/>
    </source>
</evidence>
<dbReference type="PROSITE" id="PS00678">
    <property type="entry name" value="WD_REPEATS_1"/>
    <property type="match status" value="2"/>
</dbReference>
<dbReference type="InterPro" id="IPR050630">
    <property type="entry name" value="WD_repeat_EMAP"/>
</dbReference>
<feature type="repeat" description="WD" evidence="13">
    <location>
        <begin position="640"/>
        <end position="672"/>
    </location>
</feature>
<comment type="function">
    <text evidence="11">Microtubule inner protein (MIP) part of the dynein-decorated doublet microtubules (DMTs) in cilia axoneme. Important for proper ciliary and flagellar beating. May act in cooperation with CFAP45 and axonemal dynein subunit DNAH11. May play a role in cell growth and/or survival.</text>
</comment>
<feature type="repeat" description="WD" evidence="13">
    <location>
        <begin position="513"/>
        <end position="546"/>
    </location>
</feature>
<dbReference type="Proteomes" id="UP001186944">
    <property type="component" value="Unassembled WGS sequence"/>
</dbReference>
<accession>A0AA88XTH3</accession>
<name>A0AA88XTH3_PINIB</name>
<evidence type="ECO:0000256" key="12">
    <source>
        <dbReference type="ARBA" id="ARBA00047117"/>
    </source>
</evidence>
<comment type="subcellular location">
    <subcellularLocation>
        <location evidence="1">Cell projection</location>
        <location evidence="1">Cilium</location>
        <location evidence="1">Flagellum</location>
    </subcellularLocation>
    <subcellularLocation>
        <location evidence="2">Cytoplasm</location>
    </subcellularLocation>
</comment>
<dbReference type="InterPro" id="IPR001680">
    <property type="entry name" value="WD40_rpt"/>
</dbReference>
<comment type="caution">
    <text evidence="14">The sequence shown here is derived from an EMBL/GenBank/DDBJ whole genome shotgun (WGS) entry which is preliminary data.</text>
</comment>
<keyword evidence="8" id="KW-0966">Cell projection</keyword>
<gene>
    <name evidence="14" type="ORF">FSP39_020840</name>
</gene>
<keyword evidence="4 13" id="KW-0853">WD repeat</keyword>
<keyword evidence="3" id="KW-0963">Cytoplasm</keyword>
<dbReference type="PANTHER" id="PTHR13720:SF14">
    <property type="entry name" value="CILIA- AND FLAGELLA-ASSOCIATED PROTEIN 52"/>
    <property type="match status" value="1"/>
</dbReference>
<keyword evidence="15" id="KW-1185">Reference proteome</keyword>
<dbReference type="EMBL" id="VSWD01000010">
    <property type="protein sequence ID" value="KAK3091565.1"/>
    <property type="molecule type" value="Genomic_DNA"/>
</dbReference>
<keyword evidence="6" id="KW-0282">Flagellum</keyword>
<evidence type="ECO:0000256" key="5">
    <source>
        <dbReference type="ARBA" id="ARBA00022737"/>
    </source>
</evidence>
<dbReference type="PROSITE" id="PS50082">
    <property type="entry name" value="WD_REPEATS_2"/>
    <property type="match status" value="4"/>
</dbReference>